<dbReference type="EMBL" id="QAON01000016">
    <property type="protein sequence ID" value="PTQ87864.1"/>
    <property type="molecule type" value="Genomic_DNA"/>
</dbReference>
<accession>A0A2T5IVE5</accession>
<evidence type="ECO:0000256" key="1">
    <source>
        <dbReference type="ARBA" id="ARBA00004571"/>
    </source>
</evidence>
<evidence type="ECO:0000259" key="12">
    <source>
        <dbReference type="Pfam" id="PF13609"/>
    </source>
</evidence>
<comment type="subunit">
    <text evidence="2">Homotrimer.</text>
</comment>
<protein>
    <submittedName>
        <fullName evidence="13">Putative porin</fullName>
    </submittedName>
</protein>
<dbReference type="GO" id="GO:0015288">
    <property type="term" value="F:porin activity"/>
    <property type="evidence" value="ECO:0007669"/>
    <property type="project" value="UniProtKB-KW"/>
</dbReference>
<keyword evidence="6 11" id="KW-0732">Signal</keyword>
<dbReference type="InterPro" id="IPR050298">
    <property type="entry name" value="Gram-neg_bact_OMP"/>
</dbReference>
<evidence type="ECO:0000256" key="4">
    <source>
        <dbReference type="ARBA" id="ARBA00022452"/>
    </source>
</evidence>
<feature type="chain" id="PRO_5015412869" evidence="11">
    <location>
        <begin position="23"/>
        <end position="336"/>
    </location>
</feature>
<evidence type="ECO:0000256" key="10">
    <source>
        <dbReference type="ARBA" id="ARBA00023237"/>
    </source>
</evidence>
<keyword evidence="10" id="KW-0998">Cell outer membrane</keyword>
<evidence type="ECO:0000256" key="2">
    <source>
        <dbReference type="ARBA" id="ARBA00011233"/>
    </source>
</evidence>
<keyword evidence="4" id="KW-1134">Transmembrane beta strand</keyword>
<organism evidence="13 14">
    <name type="scientific">Agitococcus lubricus</name>
    <dbReference type="NCBI Taxonomy" id="1077255"/>
    <lineage>
        <taxon>Bacteria</taxon>
        <taxon>Pseudomonadati</taxon>
        <taxon>Pseudomonadota</taxon>
        <taxon>Gammaproteobacteria</taxon>
        <taxon>Moraxellales</taxon>
        <taxon>Moraxellaceae</taxon>
        <taxon>Agitococcus</taxon>
    </lineage>
</organism>
<dbReference type="RefSeq" id="WP_107866629.1">
    <property type="nucleotide sequence ID" value="NZ_QAON01000016.1"/>
</dbReference>
<evidence type="ECO:0000256" key="7">
    <source>
        <dbReference type="ARBA" id="ARBA00023065"/>
    </source>
</evidence>
<dbReference type="GO" id="GO:0046930">
    <property type="term" value="C:pore complex"/>
    <property type="evidence" value="ECO:0007669"/>
    <property type="project" value="UniProtKB-KW"/>
</dbReference>
<evidence type="ECO:0000313" key="13">
    <source>
        <dbReference type="EMBL" id="PTQ87864.1"/>
    </source>
</evidence>
<dbReference type="InterPro" id="IPR033900">
    <property type="entry name" value="Gram_neg_porin_domain"/>
</dbReference>
<dbReference type="CDD" id="cd00342">
    <property type="entry name" value="gram_neg_porins"/>
    <property type="match status" value="1"/>
</dbReference>
<evidence type="ECO:0000313" key="14">
    <source>
        <dbReference type="Proteomes" id="UP000244223"/>
    </source>
</evidence>
<reference evidence="13 14" key="1">
    <citation type="submission" date="2018-04" db="EMBL/GenBank/DDBJ databases">
        <title>Genomic Encyclopedia of Archaeal and Bacterial Type Strains, Phase II (KMG-II): from individual species to whole genera.</title>
        <authorList>
            <person name="Goeker M."/>
        </authorList>
    </citation>
    <scope>NUCLEOTIDE SEQUENCE [LARGE SCALE GENOMIC DNA]</scope>
    <source>
        <strain evidence="13 14">DSM 5822</strain>
    </source>
</reference>
<dbReference type="PANTHER" id="PTHR34501">
    <property type="entry name" value="PROTEIN YDDL-RELATED"/>
    <property type="match status" value="1"/>
</dbReference>
<evidence type="ECO:0000256" key="8">
    <source>
        <dbReference type="ARBA" id="ARBA00023114"/>
    </source>
</evidence>
<keyword evidence="3" id="KW-0813">Transport</keyword>
<evidence type="ECO:0000256" key="5">
    <source>
        <dbReference type="ARBA" id="ARBA00022692"/>
    </source>
</evidence>
<dbReference type="Proteomes" id="UP000244223">
    <property type="component" value="Unassembled WGS sequence"/>
</dbReference>
<evidence type="ECO:0000256" key="9">
    <source>
        <dbReference type="ARBA" id="ARBA00023136"/>
    </source>
</evidence>
<evidence type="ECO:0000256" key="11">
    <source>
        <dbReference type="SAM" id="SignalP"/>
    </source>
</evidence>
<proteinExistence type="predicted"/>
<comment type="caution">
    <text evidence="13">The sequence shown here is derived from an EMBL/GenBank/DDBJ whole genome shotgun (WGS) entry which is preliminary data.</text>
</comment>
<gene>
    <name evidence="13" type="ORF">C8N29_11630</name>
</gene>
<dbReference type="InterPro" id="IPR023614">
    <property type="entry name" value="Porin_dom_sf"/>
</dbReference>
<dbReference type="InterPro" id="IPR001702">
    <property type="entry name" value="Porin_Gram-ve"/>
</dbReference>
<name>A0A2T5IVE5_9GAMM</name>
<dbReference type="PANTHER" id="PTHR34501:SF9">
    <property type="entry name" value="MAJOR OUTER MEMBRANE PROTEIN P.IA"/>
    <property type="match status" value="1"/>
</dbReference>
<feature type="signal peptide" evidence="11">
    <location>
        <begin position="1"/>
        <end position="22"/>
    </location>
</feature>
<comment type="subcellular location">
    <subcellularLocation>
        <location evidence="1">Cell outer membrane</location>
        <topology evidence="1">Multi-pass membrane protein</topology>
    </subcellularLocation>
</comment>
<dbReference type="Gene3D" id="2.40.160.10">
    <property type="entry name" value="Porin"/>
    <property type="match status" value="1"/>
</dbReference>
<dbReference type="OrthoDB" id="8957883at2"/>
<dbReference type="SUPFAM" id="SSF56935">
    <property type="entry name" value="Porins"/>
    <property type="match status" value="1"/>
</dbReference>
<evidence type="ECO:0000256" key="3">
    <source>
        <dbReference type="ARBA" id="ARBA00022448"/>
    </source>
</evidence>
<keyword evidence="14" id="KW-1185">Reference proteome</keyword>
<sequence length="336" mass="36737">MKRNVLALAVGAALVLPLVAQAAPTVYGRLNLSVDYMDVDDGTKTDGGWALNSNASRVGVKGNEKLSDEFTVVYKAEWEVQGDVKAASELDARERYIGLKHFQWGTVRLGYIDSPLKNAEDSVDVFNDHSELDMGNFIYGQKRLGNSLNYVSPKFLDVFGANVSLVPGEKQLTATVGPEENHLADGYSAAFSYEDDSLYLGAALDKEIEDMDAVRLNARFKMGDLTLSGMYQTAENSFGPSETEESVVGSFTYDLDKWTVRGQYLQSNKDKFDVGSGLNQQTNTILIGGGIDYSFTQSTKVYGNAASIVKDDKYSYVDGAKDRKGFLVGAGIETRF</sequence>
<keyword evidence="8" id="KW-0626">Porin</keyword>
<keyword evidence="5" id="KW-0812">Transmembrane</keyword>
<keyword evidence="9" id="KW-0472">Membrane</keyword>
<evidence type="ECO:0000256" key="6">
    <source>
        <dbReference type="ARBA" id="ARBA00022729"/>
    </source>
</evidence>
<dbReference type="GO" id="GO:0009279">
    <property type="term" value="C:cell outer membrane"/>
    <property type="evidence" value="ECO:0007669"/>
    <property type="project" value="UniProtKB-SubCell"/>
</dbReference>
<dbReference type="PRINTS" id="PR00182">
    <property type="entry name" value="ECOLNEIPORIN"/>
</dbReference>
<dbReference type="Pfam" id="PF13609">
    <property type="entry name" value="Porin_4"/>
    <property type="match status" value="1"/>
</dbReference>
<keyword evidence="7" id="KW-0406">Ion transport</keyword>
<dbReference type="GO" id="GO:0034220">
    <property type="term" value="P:monoatomic ion transmembrane transport"/>
    <property type="evidence" value="ECO:0007669"/>
    <property type="project" value="InterPro"/>
</dbReference>
<feature type="domain" description="Porin" evidence="12">
    <location>
        <begin position="9"/>
        <end position="308"/>
    </location>
</feature>
<dbReference type="AlphaFoldDB" id="A0A2T5IVE5"/>